<sequence length="79" mass="8550">MAFGCLHSLTPAGSEPDWERAEQHWRELVTFVLKRAAPTSKSTRAAALRWAENATADLLLTFHAVPGSRCPICTGLTGA</sequence>
<dbReference type="Proteomes" id="UP001499987">
    <property type="component" value="Unassembled WGS sequence"/>
</dbReference>
<evidence type="ECO:0008006" key="3">
    <source>
        <dbReference type="Google" id="ProtNLM"/>
    </source>
</evidence>
<proteinExistence type="predicted"/>
<reference evidence="1 2" key="1">
    <citation type="journal article" date="2019" name="Int. J. Syst. Evol. Microbiol.">
        <title>The Global Catalogue of Microorganisms (GCM) 10K type strain sequencing project: providing services to taxonomists for standard genome sequencing and annotation.</title>
        <authorList>
            <consortium name="The Broad Institute Genomics Platform"/>
            <consortium name="The Broad Institute Genome Sequencing Center for Infectious Disease"/>
            <person name="Wu L."/>
            <person name="Ma J."/>
        </authorList>
    </citation>
    <scope>NUCLEOTIDE SEQUENCE [LARGE SCALE GENOMIC DNA]</scope>
    <source>
        <strain evidence="1 2">JCM 13002</strain>
    </source>
</reference>
<protein>
    <recommendedName>
        <fullName evidence="3">Transposase</fullName>
    </recommendedName>
</protein>
<name>A0ABN1TXL2_9ACTN</name>
<accession>A0ABN1TXL2</accession>
<evidence type="ECO:0000313" key="2">
    <source>
        <dbReference type="Proteomes" id="UP001499987"/>
    </source>
</evidence>
<keyword evidence="2" id="KW-1185">Reference proteome</keyword>
<gene>
    <name evidence="1" type="ORF">GCM10009663_57010</name>
</gene>
<dbReference type="EMBL" id="BAAALD010000071">
    <property type="protein sequence ID" value="GAA1107735.1"/>
    <property type="molecule type" value="Genomic_DNA"/>
</dbReference>
<evidence type="ECO:0000313" key="1">
    <source>
        <dbReference type="EMBL" id="GAA1107735.1"/>
    </source>
</evidence>
<comment type="caution">
    <text evidence="1">The sequence shown here is derived from an EMBL/GenBank/DDBJ whole genome shotgun (WGS) entry which is preliminary data.</text>
</comment>
<organism evidence="1 2">
    <name type="scientific">Kitasatospora arboriphila</name>
    <dbReference type="NCBI Taxonomy" id="258052"/>
    <lineage>
        <taxon>Bacteria</taxon>
        <taxon>Bacillati</taxon>
        <taxon>Actinomycetota</taxon>
        <taxon>Actinomycetes</taxon>
        <taxon>Kitasatosporales</taxon>
        <taxon>Streptomycetaceae</taxon>
        <taxon>Kitasatospora</taxon>
    </lineage>
</organism>